<feature type="signal peptide" evidence="1">
    <location>
        <begin position="1"/>
        <end position="19"/>
    </location>
</feature>
<reference evidence="2" key="1">
    <citation type="journal article" date="2020" name="Phytopathology">
        <title>Genome Sequence Resources of Colletotrichum truncatum, C. plurivorum, C. musicola, and C. sojae: Four Species Pathogenic to Soybean (Glycine max).</title>
        <authorList>
            <person name="Rogerio F."/>
            <person name="Boufleur T.R."/>
            <person name="Ciampi-Guillardi M."/>
            <person name="Sukno S.A."/>
            <person name="Thon M.R."/>
            <person name="Massola Junior N.S."/>
            <person name="Baroncelli R."/>
        </authorList>
    </citation>
    <scope>NUCLEOTIDE SEQUENCE</scope>
    <source>
        <strain evidence="2">LFN00145</strain>
    </source>
</reference>
<feature type="chain" id="PRO_5034001597" evidence="1">
    <location>
        <begin position="20"/>
        <end position="351"/>
    </location>
</feature>
<organism evidence="2 3">
    <name type="scientific">Colletotrichum plurivorum</name>
    <dbReference type="NCBI Taxonomy" id="2175906"/>
    <lineage>
        <taxon>Eukaryota</taxon>
        <taxon>Fungi</taxon>
        <taxon>Dikarya</taxon>
        <taxon>Ascomycota</taxon>
        <taxon>Pezizomycotina</taxon>
        <taxon>Sordariomycetes</taxon>
        <taxon>Hypocreomycetidae</taxon>
        <taxon>Glomerellales</taxon>
        <taxon>Glomerellaceae</taxon>
        <taxon>Colletotrichum</taxon>
        <taxon>Colletotrichum orchidearum species complex</taxon>
    </lineage>
</organism>
<dbReference type="Proteomes" id="UP000654918">
    <property type="component" value="Unassembled WGS sequence"/>
</dbReference>
<accession>A0A8H6KHK8</accession>
<proteinExistence type="predicted"/>
<name>A0A8H6KHK8_9PEZI</name>
<keyword evidence="3" id="KW-1185">Reference proteome</keyword>
<protein>
    <submittedName>
        <fullName evidence="2">Uncharacterized protein</fullName>
    </submittedName>
</protein>
<gene>
    <name evidence="2" type="ORF">CPLU01_06792</name>
</gene>
<dbReference type="AlphaFoldDB" id="A0A8H6KHK8"/>
<sequence length="351" mass="40096">MRPLQIILIALQAALAVEAVFWTLHRSCYRNKEDTGDDKKLENGIIKGIENVKVWAEASASKIDESLSKVPLKGIATRIALEPLLGKTGKTGKDGYIYTAPGVRDKFKRFDDLEGPVGREGGANSRYERSQAWERLATQIDHHYNFYVKDGVDEHNPLKVPYDSIRRNQYNRRHDFVVFLEQEGKFTDWNTMRGLKVKAATMVDSADPPLGHRLHVAESINLHPLFVKHHRDRDFRDWTKERLDEVTSEDAPDSFKRLSDEKKIDLRPVDGLLDDSFTYTLLHEVAQFFHLTNFGRMSDDKENGAYGWVNNVNAKNRKNPDLYAIIGAVINLLHNEGKKYRVSADGHVRAA</sequence>
<comment type="caution">
    <text evidence="2">The sequence shown here is derived from an EMBL/GenBank/DDBJ whole genome shotgun (WGS) entry which is preliminary data.</text>
</comment>
<evidence type="ECO:0000256" key="1">
    <source>
        <dbReference type="SAM" id="SignalP"/>
    </source>
</evidence>
<evidence type="ECO:0000313" key="3">
    <source>
        <dbReference type="Proteomes" id="UP000654918"/>
    </source>
</evidence>
<evidence type="ECO:0000313" key="2">
    <source>
        <dbReference type="EMBL" id="KAF6831373.1"/>
    </source>
</evidence>
<dbReference type="EMBL" id="WIGO01000082">
    <property type="protein sequence ID" value="KAF6831373.1"/>
    <property type="molecule type" value="Genomic_DNA"/>
</dbReference>
<keyword evidence="1" id="KW-0732">Signal</keyword>